<name>A0A1Z1WBE2_9ACTN</name>
<dbReference type="InterPro" id="IPR035992">
    <property type="entry name" value="Ricin_B-like_lectins"/>
</dbReference>
<accession>A0A1Z1WBE2</accession>
<gene>
    <name evidence="2" type="ORF">SMD44_03189</name>
</gene>
<dbReference type="CDD" id="cd23422">
    <property type="entry name" value="beta-trefoil_Ricin_MPL_CNL"/>
    <property type="match status" value="1"/>
</dbReference>
<dbReference type="RefSeq" id="WP_030358314.1">
    <property type="nucleotide sequence ID" value="NZ_CP021748.1"/>
</dbReference>
<dbReference type="SUPFAM" id="SSF50370">
    <property type="entry name" value="Ricin B-like lectins"/>
    <property type="match status" value="1"/>
</dbReference>
<protein>
    <recommendedName>
        <fullName evidence="1">Ricin B lectin domain-containing protein</fullName>
    </recommendedName>
</protein>
<organism evidence="2 3">
    <name type="scientific">Streptomyces alboflavus</name>
    <dbReference type="NCBI Taxonomy" id="67267"/>
    <lineage>
        <taxon>Bacteria</taxon>
        <taxon>Bacillati</taxon>
        <taxon>Actinomycetota</taxon>
        <taxon>Actinomycetes</taxon>
        <taxon>Kitasatosporales</taxon>
        <taxon>Streptomycetaceae</taxon>
        <taxon>Streptomyces</taxon>
    </lineage>
</organism>
<dbReference type="KEGG" id="salf:SMD44_03189"/>
<dbReference type="InterPro" id="IPR000772">
    <property type="entry name" value="Ricin_B_lectin"/>
</dbReference>
<reference evidence="2 3" key="1">
    <citation type="submission" date="2017-05" db="EMBL/GenBank/DDBJ databases">
        <title>Streptomyces alboflavus Genome sequencing and assembly.</title>
        <authorList>
            <person name="Wang Y."/>
            <person name="Du B."/>
            <person name="Ding Y."/>
            <person name="Liu H."/>
            <person name="Hou Q."/>
            <person name="Liu K."/>
            <person name="Wang C."/>
            <person name="Yao L."/>
        </authorList>
    </citation>
    <scope>NUCLEOTIDE SEQUENCE [LARGE SCALE GENOMIC DNA]</scope>
    <source>
        <strain evidence="2 3">MDJK44</strain>
    </source>
</reference>
<evidence type="ECO:0000313" key="3">
    <source>
        <dbReference type="Proteomes" id="UP000195880"/>
    </source>
</evidence>
<dbReference type="Proteomes" id="UP000195880">
    <property type="component" value="Chromosome"/>
</dbReference>
<sequence>MAPIIPDGDYWIRNAAFEDLYVDLSGNSTAPNTPICGWELHKGANQKWHVTTTNGVNQYVIKSAAGDAFISQSDIRIYPPQIAGQPVPLQWSIEPVGENLFRIAFVYANGVITLPSNRKGTQLNLEEWIGERNQKWLFESA</sequence>
<evidence type="ECO:0000259" key="1">
    <source>
        <dbReference type="Pfam" id="PF14200"/>
    </source>
</evidence>
<dbReference type="OrthoDB" id="4217058at2"/>
<dbReference type="EMBL" id="CP021748">
    <property type="protein sequence ID" value="ARX83761.1"/>
    <property type="molecule type" value="Genomic_DNA"/>
</dbReference>
<keyword evidence="3" id="KW-1185">Reference proteome</keyword>
<dbReference type="PROSITE" id="PS50231">
    <property type="entry name" value="RICIN_B_LECTIN"/>
    <property type="match status" value="1"/>
</dbReference>
<dbReference type="Pfam" id="PF14200">
    <property type="entry name" value="RicinB_lectin_2"/>
    <property type="match status" value="1"/>
</dbReference>
<proteinExistence type="predicted"/>
<dbReference type="Gene3D" id="2.80.10.50">
    <property type="match status" value="1"/>
</dbReference>
<dbReference type="AlphaFoldDB" id="A0A1Z1WBE2"/>
<evidence type="ECO:0000313" key="2">
    <source>
        <dbReference type="EMBL" id="ARX83761.1"/>
    </source>
</evidence>
<dbReference type="eggNOG" id="ENOG503297Z">
    <property type="taxonomic scope" value="Bacteria"/>
</dbReference>
<feature type="domain" description="Ricin B lectin" evidence="1">
    <location>
        <begin position="7"/>
        <end position="67"/>
    </location>
</feature>